<evidence type="ECO:0000256" key="1">
    <source>
        <dbReference type="SAM" id="MobiDB-lite"/>
    </source>
</evidence>
<dbReference type="AlphaFoldDB" id="A0A0C9UJY0"/>
<dbReference type="OrthoDB" id="10036721at2759"/>
<protein>
    <submittedName>
        <fullName evidence="2">Uncharacterized protein</fullName>
    </submittedName>
</protein>
<dbReference type="EMBL" id="KN837288">
    <property type="protein sequence ID" value="KIJ29197.1"/>
    <property type="molecule type" value="Genomic_DNA"/>
</dbReference>
<keyword evidence="3" id="KW-1185">Reference proteome</keyword>
<proteinExistence type="predicted"/>
<evidence type="ECO:0000313" key="2">
    <source>
        <dbReference type="EMBL" id="KIJ29197.1"/>
    </source>
</evidence>
<dbReference type="HOGENOM" id="CLU_500749_0_0_1"/>
<accession>A0A0C9UJY0</accession>
<feature type="compositionally biased region" description="Low complexity" evidence="1">
    <location>
        <begin position="104"/>
        <end position="122"/>
    </location>
</feature>
<dbReference type="Gene3D" id="2.60.120.260">
    <property type="entry name" value="Galactose-binding domain-like"/>
    <property type="match status" value="1"/>
</dbReference>
<feature type="region of interest" description="Disordered" evidence="1">
    <location>
        <begin position="1"/>
        <end position="173"/>
    </location>
</feature>
<evidence type="ECO:0000313" key="3">
    <source>
        <dbReference type="Proteomes" id="UP000054279"/>
    </source>
</evidence>
<feature type="compositionally biased region" description="Low complexity" evidence="1">
    <location>
        <begin position="64"/>
        <end position="76"/>
    </location>
</feature>
<name>A0A0C9UJY0_SPHS4</name>
<feature type="compositionally biased region" description="Polar residues" evidence="1">
    <location>
        <begin position="123"/>
        <end position="139"/>
    </location>
</feature>
<feature type="compositionally biased region" description="Low complexity" evidence="1">
    <location>
        <begin position="164"/>
        <end position="173"/>
    </location>
</feature>
<dbReference type="Proteomes" id="UP000054279">
    <property type="component" value="Unassembled WGS sequence"/>
</dbReference>
<reference evidence="2 3" key="1">
    <citation type="submission" date="2014-06" db="EMBL/GenBank/DDBJ databases">
        <title>Evolutionary Origins and Diversification of the Mycorrhizal Mutualists.</title>
        <authorList>
            <consortium name="DOE Joint Genome Institute"/>
            <consortium name="Mycorrhizal Genomics Consortium"/>
            <person name="Kohler A."/>
            <person name="Kuo A."/>
            <person name="Nagy L.G."/>
            <person name="Floudas D."/>
            <person name="Copeland A."/>
            <person name="Barry K.W."/>
            <person name="Cichocki N."/>
            <person name="Veneault-Fourrey C."/>
            <person name="LaButti K."/>
            <person name="Lindquist E.A."/>
            <person name="Lipzen A."/>
            <person name="Lundell T."/>
            <person name="Morin E."/>
            <person name="Murat C."/>
            <person name="Riley R."/>
            <person name="Ohm R."/>
            <person name="Sun H."/>
            <person name="Tunlid A."/>
            <person name="Henrissat B."/>
            <person name="Grigoriev I.V."/>
            <person name="Hibbett D.S."/>
            <person name="Martin F."/>
        </authorList>
    </citation>
    <scope>NUCLEOTIDE SEQUENCE [LARGE SCALE GENOMIC DNA]</scope>
    <source>
        <strain evidence="2 3">SS14</strain>
    </source>
</reference>
<organism evidence="2 3">
    <name type="scientific">Sphaerobolus stellatus (strain SS14)</name>
    <dbReference type="NCBI Taxonomy" id="990650"/>
    <lineage>
        <taxon>Eukaryota</taxon>
        <taxon>Fungi</taxon>
        <taxon>Dikarya</taxon>
        <taxon>Basidiomycota</taxon>
        <taxon>Agaricomycotina</taxon>
        <taxon>Agaricomycetes</taxon>
        <taxon>Phallomycetidae</taxon>
        <taxon>Geastrales</taxon>
        <taxon>Sphaerobolaceae</taxon>
        <taxon>Sphaerobolus</taxon>
    </lineage>
</organism>
<gene>
    <name evidence="2" type="ORF">M422DRAFT_784380</name>
</gene>
<feature type="compositionally biased region" description="Low complexity" evidence="1">
    <location>
        <begin position="140"/>
        <end position="155"/>
    </location>
</feature>
<sequence length="544" mass="57637">MSGSTPTKGQAAPPIPKRQEQTQGIFRSSTAPAPAPSPIPPRGGAVQNNPNEGKSASPIPFSLGTSSTGTNTAGTPAPSPIPPRGGVVQNNSNEGKSASPIPYSLGTNSTGASSTGTLLQGSASFQANGGSSSTETFQETASASAKKSTQTSSVKYEQSEVTGQTSQASAMSTTSSQLDLTNLFARIPWMTFSVVAQPNAGWFEQNRQALLEMFHRTSQTTTEISTATATLKTSLNEVVQKLSTVMQQLDQLGTTTATGIMDEKLAILEQVQAISTSSQGLSGISGGLPAGLVPQGFNGVFPPGGFVNPFWFNPGPWYPNGNGRTNSPPLPDLSHATTKWIWTHEANVNFAASQPPAGGRPFRKTYTTPTLEYMDMITIDIACDNFFTLYVNGYEVGSTILGEGPNGWEWRVAHRFKVRFYTPTPTVNVAIFGIQSTELAQAGVIADCVLWSTQSNNVYEFGTDETWKTVSSNSFSDNFIYPGAPDQGWENALVLGDFNTTQPWAGQVAKPTTLSDWTPPLKTGAKITRGAPVARPADVQRGTS</sequence>